<dbReference type="InterPro" id="IPR033138">
    <property type="entry name" value="Cu_oxidase_CS"/>
</dbReference>
<dbReference type="Gene3D" id="2.60.40.420">
    <property type="entry name" value="Cupredoxins - blue copper proteins"/>
    <property type="match status" value="3"/>
</dbReference>
<evidence type="ECO:0000256" key="3">
    <source>
        <dbReference type="ARBA" id="ARBA00022729"/>
    </source>
</evidence>
<reference evidence="11 12" key="1">
    <citation type="journal article" date="2018" name="Front. Microbiol.">
        <title>Genomic and genetic insights into a cosmopolitan fungus, Paecilomyces variotii (Eurotiales).</title>
        <authorList>
            <person name="Urquhart A.S."/>
            <person name="Mondo S.J."/>
            <person name="Makela M.R."/>
            <person name="Hane J.K."/>
            <person name="Wiebenga A."/>
            <person name="He G."/>
            <person name="Mihaltcheva S."/>
            <person name="Pangilinan J."/>
            <person name="Lipzen A."/>
            <person name="Barry K."/>
            <person name="de Vries R.P."/>
            <person name="Grigoriev I.V."/>
            <person name="Idnurm A."/>
        </authorList>
    </citation>
    <scope>NUCLEOTIDE SEQUENCE [LARGE SCALE GENOMIC DNA]</scope>
    <source>
        <strain evidence="11 12">CBS 101075</strain>
    </source>
</reference>
<dbReference type="Pfam" id="PF00394">
    <property type="entry name" value="Cu-oxidase"/>
    <property type="match status" value="1"/>
</dbReference>
<dbReference type="Pfam" id="PF07732">
    <property type="entry name" value="Cu-oxidase_3"/>
    <property type="match status" value="1"/>
</dbReference>
<accession>A0A443I0L9</accession>
<evidence type="ECO:0000256" key="4">
    <source>
        <dbReference type="ARBA" id="ARBA00023002"/>
    </source>
</evidence>
<dbReference type="VEuPathDB" id="FungiDB:C8Q69DRAFT_441790"/>
<dbReference type="GO" id="GO:0016491">
    <property type="term" value="F:oxidoreductase activity"/>
    <property type="evidence" value="ECO:0007669"/>
    <property type="project" value="UniProtKB-KW"/>
</dbReference>
<feature type="domain" description="Plastocyanin-like" evidence="8">
    <location>
        <begin position="173"/>
        <end position="370"/>
    </location>
</feature>
<dbReference type="CDD" id="cd13876">
    <property type="entry name" value="CuRO_2_Abr2_like"/>
    <property type="match status" value="1"/>
</dbReference>
<evidence type="ECO:0000313" key="11">
    <source>
        <dbReference type="EMBL" id="RWQ97604.1"/>
    </source>
</evidence>
<dbReference type="InterPro" id="IPR001117">
    <property type="entry name" value="Cu-oxidase_2nd"/>
</dbReference>
<sequence>MAPLKSFMALCAASLLPSIYGRHVPFELNLTWEVGAPDGNPREMVFMNGQFPGPELRIDEGDNVEFIVHNNMPFNTSIHFHGIEQLNTVWSDGVPGLTQKPIQPGESFTYKWTATQYGTYWYHSHARSTMADGLYGPIWINPKPGSPQPFELISKNEDDLRAMRRAEANPRLVVLSDWDHLTSEEYQGLQEYSGLDIFCVDSILINGRGAVHCPSADELYSYETPYLKGAIDNLNLTDKGCYPNIFKTQGGFPYNESRIPPGVNSGCVATTGSQEVIEVDPQEGWASFKFISAAWMKSFVVSIDEHPMWVYEVDGHYIEPQLVDSFSMFNGERYSAMVKLDKTPKNYTIRIPDTNADQIIAGFATLSYKNGKDLGPSKPYVNYGGLNVSADVVALNVKSLPPYPPIKPAATADKMLNLTLGRINSSWQWTLQGSQLWDVMANLDTPLLFDLDARKNLGSKLTPSTKNGTWVDLLLQMGEFPKTAPIQAPHVIHKHSNKAFIIGFGQGFFNWTSVEEAVQQAPSDFELENPQLRDTFVTNALTGPAWMLLRYQVVNPGPFLLHCHIETHLASGMGVALLDGIDKWPEVPPEYAI</sequence>
<gene>
    <name evidence="11" type="ORF">C8Q69DRAFT_441790</name>
</gene>
<dbReference type="InterPro" id="IPR008972">
    <property type="entry name" value="Cupredoxin"/>
</dbReference>
<dbReference type="GO" id="GO:0005507">
    <property type="term" value="F:copper ion binding"/>
    <property type="evidence" value="ECO:0007669"/>
    <property type="project" value="InterPro"/>
</dbReference>
<keyword evidence="3 7" id="KW-0732">Signal</keyword>
<dbReference type="InterPro" id="IPR011707">
    <property type="entry name" value="Cu-oxidase-like_N"/>
</dbReference>
<dbReference type="InterPro" id="IPR011706">
    <property type="entry name" value="Cu-oxidase_C"/>
</dbReference>
<dbReference type="RefSeq" id="XP_028487249.1">
    <property type="nucleotide sequence ID" value="XM_028628779.1"/>
</dbReference>
<dbReference type="InterPro" id="IPR002355">
    <property type="entry name" value="Cu_oxidase_Cu_BS"/>
</dbReference>
<evidence type="ECO:0000256" key="5">
    <source>
        <dbReference type="ARBA" id="ARBA00023008"/>
    </source>
</evidence>
<dbReference type="PROSITE" id="PS00080">
    <property type="entry name" value="MULTICOPPER_OXIDASE2"/>
    <property type="match status" value="1"/>
</dbReference>
<dbReference type="PANTHER" id="PTHR11709:SF488">
    <property type="entry name" value="LACCASE-RELATED"/>
    <property type="match status" value="1"/>
</dbReference>
<evidence type="ECO:0000256" key="2">
    <source>
        <dbReference type="ARBA" id="ARBA00022723"/>
    </source>
</evidence>
<evidence type="ECO:0000259" key="10">
    <source>
        <dbReference type="Pfam" id="PF07732"/>
    </source>
</evidence>
<evidence type="ECO:0000259" key="8">
    <source>
        <dbReference type="Pfam" id="PF00394"/>
    </source>
</evidence>
<dbReference type="AlphaFoldDB" id="A0A443I0L9"/>
<comment type="similarity">
    <text evidence="1">Belongs to the multicopper oxidase family.</text>
</comment>
<keyword evidence="12" id="KW-1185">Reference proteome</keyword>
<evidence type="ECO:0000256" key="1">
    <source>
        <dbReference type="ARBA" id="ARBA00010609"/>
    </source>
</evidence>
<dbReference type="PROSITE" id="PS00079">
    <property type="entry name" value="MULTICOPPER_OXIDASE1"/>
    <property type="match status" value="2"/>
</dbReference>
<dbReference type="CDD" id="cd13898">
    <property type="entry name" value="CuRO_3_Abr2_like"/>
    <property type="match status" value="1"/>
</dbReference>
<evidence type="ECO:0000259" key="9">
    <source>
        <dbReference type="Pfam" id="PF07731"/>
    </source>
</evidence>
<dbReference type="PANTHER" id="PTHR11709">
    <property type="entry name" value="MULTI-COPPER OXIDASE"/>
    <property type="match status" value="1"/>
</dbReference>
<dbReference type="CDD" id="cd13850">
    <property type="entry name" value="CuRO_1_Abr2_like"/>
    <property type="match status" value="1"/>
</dbReference>
<proteinExistence type="inferred from homology"/>
<feature type="chain" id="PRO_5019378373" evidence="7">
    <location>
        <begin position="22"/>
        <end position="593"/>
    </location>
</feature>
<feature type="signal peptide" evidence="7">
    <location>
        <begin position="1"/>
        <end position="21"/>
    </location>
</feature>
<keyword evidence="6" id="KW-0325">Glycoprotein</keyword>
<keyword evidence="2" id="KW-0479">Metal-binding</keyword>
<dbReference type="Pfam" id="PF07731">
    <property type="entry name" value="Cu-oxidase_2"/>
    <property type="match status" value="1"/>
</dbReference>
<feature type="domain" description="Plastocyanin-like" evidence="10">
    <location>
        <begin position="32"/>
        <end position="143"/>
    </location>
</feature>
<keyword evidence="4" id="KW-0560">Oxidoreductase</keyword>
<keyword evidence="5" id="KW-0186">Copper</keyword>
<evidence type="ECO:0000256" key="6">
    <source>
        <dbReference type="ARBA" id="ARBA00023180"/>
    </source>
</evidence>
<dbReference type="InterPro" id="IPR045087">
    <property type="entry name" value="Cu-oxidase_fam"/>
</dbReference>
<feature type="domain" description="Plastocyanin-like" evidence="9">
    <location>
        <begin position="465"/>
        <end position="579"/>
    </location>
</feature>
<dbReference type="EMBL" id="RCNU01000002">
    <property type="protein sequence ID" value="RWQ97604.1"/>
    <property type="molecule type" value="Genomic_DNA"/>
</dbReference>
<dbReference type="SUPFAM" id="SSF49503">
    <property type="entry name" value="Cupredoxins"/>
    <property type="match status" value="3"/>
</dbReference>
<dbReference type="Proteomes" id="UP000283841">
    <property type="component" value="Unassembled WGS sequence"/>
</dbReference>
<organism evidence="11 12">
    <name type="scientific">Byssochlamys spectabilis</name>
    <name type="common">Paecilomyces variotii</name>
    <dbReference type="NCBI Taxonomy" id="264951"/>
    <lineage>
        <taxon>Eukaryota</taxon>
        <taxon>Fungi</taxon>
        <taxon>Dikarya</taxon>
        <taxon>Ascomycota</taxon>
        <taxon>Pezizomycotina</taxon>
        <taxon>Eurotiomycetes</taxon>
        <taxon>Eurotiomycetidae</taxon>
        <taxon>Eurotiales</taxon>
        <taxon>Thermoascaceae</taxon>
        <taxon>Paecilomyces</taxon>
    </lineage>
</organism>
<dbReference type="FunFam" id="2.60.40.420:FF:000036">
    <property type="entry name" value="L-ascorbate oxidase"/>
    <property type="match status" value="1"/>
</dbReference>
<name>A0A443I0L9_BYSSP</name>
<evidence type="ECO:0000313" key="12">
    <source>
        <dbReference type="Proteomes" id="UP000283841"/>
    </source>
</evidence>
<dbReference type="GeneID" id="39598056"/>
<comment type="caution">
    <text evidence="11">The sequence shown here is derived from an EMBL/GenBank/DDBJ whole genome shotgun (WGS) entry which is preliminary data.</text>
</comment>
<evidence type="ECO:0000256" key="7">
    <source>
        <dbReference type="SAM" id="SignalP"/>
    </source>
</evidence>
<dbReference type="STRING" id="264951.A0A443I0L9"/>
<protein>
    <submittedName>
        <fullName evidence="11">Conidial pigment biosynthesis oxidase Arb2/brown2</fullName>
    </submittedName>
</protein>